<dbReference type="InterPro" id="IPR002524">
    <property type="entry name" value="Cation_efflux"/>
</dbReference>
<dbReference type="InterPro" id="IPR027469">
    <property type="entry name" value="Cation_efflux_TMD_sf"/>
</dbReference>
<sequence length="317" mass="33545">MHGHSSQDHDHGHPDDGHAHDAHHHHHAPASFGRAFAIGIVLNTAFVVIEAVYGFLSGSMALVADAGHNLSDVLGLVIAWGATVLSARSPSSRFTYGFKSSSILAALLNAVLLMIAVGAIALESIQRFINPAPINSGTVVIVAGIGIVINGFTALLFMRGGRDDINIHGAFLHMAADALVSLGVVVAGVLIGLTGLLWIDPLTSLVIVLVITIGTWGLLRDSVKMSLLAVPDRVDHEAVEAWLRAQPGVTKVHHIHIWPLGTTDTAMTAHLQMPAGHPGDAFLQRLDAEMSRRFRIGHSTFQIEIDAAEGRVPGCPA</sequence>
<evidence type="ECO:0000256" key="3">
    <source>
        <dbReference type="ARBA" id="ARBA00022448"/>
    </source>
</evidence>
<evidence type="ECO:0000256" key="4">
    <source>
        <dbReference type="ARBA" id="ARBA00022692"/>
    </source>
</evidence>
<feature type="transmembrane region" description="Helical" evidence="10">
    <location>
        <begin position="170"/>
        <end position="191"/>
    </location>
</feature>
<evidence type="ECO:0000256" key="7">
    <source>
        <dbReference type="ARBA" id="ARBA00023065"/>
    </source>
</evidence>
<feature type="transmembrane region" description="Helical" evidence="10">
    <location>
        <begin position="35"/>
        <end position="53"/>
    </location>
</feature>
<feature type="transmembrane region" description="Helical" evidence="10">
    <location>
        <begin position="197"/>
        <end position="219"/>
    </location>
</feature>
<dbReference type="Gene3D" id="1.20.1510.10">
    <property type="entry name" value="Cation efflux protein transmembrane domain"/>
    <property type="match status" value="1"/>
</dbReference>
<dbReference type="Pfam" id="PF01545">
    <property type="entry name" value="Cation_efflux"/>
    <property type="match status" value="1"/>
</dbReference>
<keyword evidence="5" id="KW-0862">Zinc</keyword>
<evidence type="ECO:0000256" key="8">
    <source>
        <dbReference type="ARBA" id="ARBA00023136"/>
    </source>
</evidence>
<dbReference type="InterPro" id="IPR058533">
    <property type="entry name" value="Cation_efflux_TM"/>
</dbReference>
<comment type="subcellular location">
    <subcellularLocation>
        <location evidence="1">Membrane</location>
        <topology evidence="1">Multi-pass membrane protein</topology>
    </subcellularLocation>
</comment>
<evidence type="ECO:0000256" key="10">
    <source>
        <dbReference type="SAM" id="Phobius"/>
    </source>
</evidence>
<feature type="domain" description="Cation efflux protein cytoplasmic" evidence="12">
    <location>
        <begin position="231"/>
        <end position="304"/>
    </location>
</feature>
<dbReference type="SUPFAM" id="SSF160240">
    <property type="entry name" value="Cation efflux protein cytoplasmic domain-like"/>
    <property type="match status" value="1"/>
</dbReference>
<dbReference type="EMBL" id="JACHKA010000001">
    <property type="protein sequence ID" value="MBB5986507.1"/>
    <property type="molecule type" value="Genomic_DNA"/>
</dbReference>
<proteinExistence type="inferred from homology"/>
<keyword evidence="6 10" id="KW-1133">Transmembrane helix</keyword>
<feature type="transmembrane region" description="Helical" evidence="10">
    <location>
        <begin position="134"/>
        <end position="158"/>
    </location>
</feature>
<feature type="compositionally biased region" description="Basic and acidic residues" evidence="9">
    <location>
        <begin position="1"/>
        <end position="20"/>
    </location>
</feature>
<organism evidence="13 14">
    <name type="scientific">Sphingobium lignivorans</name>
    <dbReference type="NCBI Taxonomy" id="2735886"/>
    <lineage>
        <taxon>Bacteria</taxon>
        <taxon>Pseudomonadati</taxon>
        <taxon>Pseudomonadota</taxon>
        <taxon>Alphaproteobacteria</taxon>
        <taxon>Sphingomonadales</taxon>
        <taxon>Sphingomonadaceae</taxon>
        <taxon>Sphingobium</taxon>
    </lineage>
</organism>
<reference evidence="13 14" key="1">
    <citation type="submission" date="2020-08" db="EMBL/GenBank/DDBJ databases">
        <title>Exploring microbial biodiversity for novel pathways involved in the catabolism of aromatic compounds derived from lignin.</title>
        <authorList>
            <person name="Elkins J."/>
        </authorList>
    </citation>
    <scope>NUCLEOTIDE SEQUENCE [LARGE SCALE GENOMIC DNA]</scope>
    <source>
        <strain evidence="13 14">B1D3A</strain>
    </source>
</reference>
<keyword evidence="8 10" id="KW-0472">Membrane</keyword>
<keyword evidence="3" id="KW-0813">Transport</keyword>
<feature type="transmembrane region" description="Helical" evidence="10">
    <location>
        <begin position="103"/>
        <end position="122"/>
    </location>
</feature>
<dbReference type="PANTHER" id="PTHR11562">
    <property type="entry name" value="CATION EFFLUX PROTEIN/ ZINC TRANSPORTER"/>
    <property type="match status" value="1"/>
</dbReference>
<evidence type="ECO:0000313" key="14">
    <source>
        <dbReference type="Proteomes" id="UP001138540"/>
    </source>
</evidence>
<dbReference type="RefSeq" id="WP_184154093.1">
    <property type="nucleotide sequence ID" value="NZ_JACHKA010000001.1"/>
</dbReference>
<dbReference type="InterPro" id="IPR027470">
    <property type="entry name" value="Cation_efflux_CTD"/>
</dbReference>
<keyword evidence="14" id="KW-1185">Reference proteome</keyword>
<evidence type="ECO:0000256" key="9">
    <source>
        <dbReference type="SAM" id="MobiDB-lite"/>
    </source>
</evidence>
<evidence type="ECO:0000256" key="1">
    <source>
        <dbReference type="ARBA" id="ARBA00004141"/>
    </source>
</evidence>
<comment type="similarity">
    <text evidence="2">Belongs to the cation diffusion facilitator (CDF) transporter (TC 2.A.4) family. SLC30A subfamily.</text>
</comment>
<accession>A0ABR6NGU9</accession>
<protein>
    <submittedName>
        <fullName evidence="13">Cobalt-zinc-cadmium efflux system protein</fullName>
    </submittedName>
</protein>
<keyword evidence="5" id="KW-0864">Zinc transport</keyword>
<dbReference type="InterPro" id="IPR050681">
    <property type="entry name" value="CDF/SLC30A"/>
</dbReference>
<feature type="region of interest" description="Disordered" evidence="9">
    <location>
        <begin position="1"/>
        <end position="25"/>
    </location>
</feature>
<dbReference type="SUPFAM" id="SSF161111">
    <property type="entry name" value="Cation efflux protein transmembrane domain-like"/>
    <property type="match status" value="1"/>
</dbReference>
<keyword evidence="7" id="KW-0406">Ion transport</keyword>
<evidence type="ECO:0000259" key="11">
    <source>
        <dbReference type="Pfam" id="PF01545"/>
    </source>
</evidence>
<keyword evidence="4 10" id="KW-0812">Transmembrane</keyword>
<dbReference type="Pfam" id="PF16916">
    <property type="entry name" value="ZT_dimer"/>
    <property type="match status" value="1"/>
</dbReference>
<dbReference type="PANTHER" id="PTHR11562:SF17">
    <property type="entry name" value="RE54080P-RELATED"/>
    <property type="match status" value="1"/>
</dbReference>
<comment type="caution">
    <text evidence="13">The sequence shown here is derived from an EMBL/GenBank/DDBJ whole genome shotgun (WGS) entry which is preliminary data.</text>
</comment>
<dbReference type="NCBIfam" id="TIGR01297">
    <property type="entry name" value="CDF"/>
    <property type="match status" value="1"/>
</dbReference>
<evidence type="ECO:0000313" key="13">
    <source>
        <dbReference type="EMBL" id="MBB5986507.1"/>
    </source>
</evidence>
<name>A0ABR6NGU9_9SPHN</name>
<evidence type="ECO:0000256" key="6">
    <source>
        <dbReference type="ARBA" id="ARBA00022989"/>
    </source>
</evidence>
<dbReference type="Proteomes" id="UP001138540">
    <property type="component" value="Unassembled WGS sequence"/>
</dbReference>
<evidence type="ECO:0000259" key="12">
    <source>
        <dbReference type="Pfam" id="PF16916"/>
    </source>
</evidence>
<evidence type="ECO:0000256" key="5">
    <source>
        <dbReference type="ARBA" id="ARBA00022906"/>
    </source>
</evidence>
<gene>
    <name evidence="13" type="ORF">HNP60_002481</name>
</gene>
<evidence type="ECO:0000256" key="2">
    <source>
        <dbReference type="ARBA" id="ARBA00008873"/>
    </source>
</evidence>
<feature type="domain" description="Cation efflux protein transmembrane" evidence="11">
    <location>
        <begin position="38"/>
        <end position="224"/>
    </location>
</feature>
<dbReference type="InterPro" id="IPR036837">
    <property type="entry name" value="Cation_efflux_CTD_sf"/>
</dbReference>